<sequence length="266" mass="31375">MANLLDADQKELLRIRIEGLGLRPVLISETGSMAWGTNTPKSDHDFTVVAHDVDYNYFRWPRDSFTEQLPFGEAVCDVRYFSPHKFLRKLARSELVAYESIYTPHVYLGEDDKEHRLFRSVVQRCFDPREMYRSVIGSLMSVKHIEPEKKRRQQFRYMFVGLQLIDHIQTRVLPEVNIEQYRALAAPKPSECLIEKLYEWAMDPNQTKLDNDDSRGIKETLMEFRYPKLVDYKQNEHTDFLSYVLGRLMGKASNWREQLEDSGLEK</sequence>
<dbReference type="Pfam" id="PF10127">
    <property type="entry name" value="RlaP"/>
    <property type="match status" value="1"/>
</dbReference>
<reference evidence="1" key="1">
    <citation type="journal article" date="2021" name="Proc. Natl. Acad. Sci. U.S.A.">
        <title>A Catalog of Tens of Thousands of Viruses from Human Metagenomes Reveals Hidden Associations with Chronic Diseases.</title>
        <authorList>
            <person name="Tisza M.J."/>
            <person name="Buck C.B."/>
        </authorList>
    </citation>
    <scope>NUCLEOTIDE SEQUENCE</scope>
    <source>
        <strain evidence="1">Ctshb19</strain>
    </source>
</reference>
<proteinExistence type="predicted"/>
<dbReference type="InterPro" id="IPR018775">
    <property type="entry name" value="RlaP"/>
</dbReference>
<evidence type="ECO:0000313" key="1">
    <source>
        <dbReference type="EMBL" id="DAF93397.1"/>
    </source>
</evidence>
<dbReference type="EMBL" id="BK016086">
    <property type="protein sequence ID" value="DAF93397.1"/>
    <property type="molecule type" value="Genomic_DNA"/>
</dbReference>
<accession>A0A8S5UFY0</accession>
<protein>
    <submittedName>
        <fullName evidence="1">Putative nucleotidyltransferase</fullName>
    </submittedName>
</protein>
<name>A0A8S5UFY0_9CAUD</name>
<organism evidence="1">
    <name type="scientific">Myoviridae sp. ctshb19</name>
    <dbReference type="NCBI Taxonomy" id="2825194"/>
    <lineage>
        <taxon>Viruses</taxon>
        <taxon>Duplodnaviria</taxon>
        <taxon>Heunggongvirae</taxon>
        <taxon>Uroviricota</taxon>
        <taxon>Caudoviricetes</taxon>
    </lineage>
</organism>